<gene>
    <name evidence="1" type="ORF">JAV76_00085</name>
</gene>
<reference evidence="1" key="1">
    <citation type="submission" date="2020-12" db="EMBL/GenBank/DDBJ databases">
        <title>Sanguibacter suaedae sp. nov., isolated from Suaeda aralocaspica.</title>
        <authorList>
            <person name="Ma Q."/>
        </authorList>
    </citation>
    <scope>NUCLEOTIDE SEQUENCE</scope>
    <source>
        <strain evidence="1">YZGR15</strain>
    </source>
</reference>
<dbReference type="Pfam" id="PF09952">
    <property type="entry name" value="AbiEi_2"/>
    <property type="match status" value="1"/>
</dbReference>
<evidence type="ECO:0000313" key="2">
    <source>
        <dbReference type="Proteomes" id="UP000602087"/>
    </source>
</evidence>
<organism evidence="1 2">
    <name type="scientific">Sanguibacter suaedae</name>
    <dbReference type="NCBI Taxonomy" id="2795737"/>
    <lineage>
        <taxon>Bacteria</taxon>
        <taxon>Bacillati</taxon>
        <taxon>Actinomycetota</taxon>
        <taxon>Actinomycetes</taxon>
        <taxon>Micrococcales</taxon>
        <taxon>Sanguibacteraceae</taxon>
        <taxon>Sanguibacter</taxon>
    </lineage>
</organism>
<sequence length="323" mass="34706">MDTAPGRGRQDLAAQIVESARENHVTLRISDSTVLVELDGQTYDWPAVWTTGTRDVPARIQKGAFILAERLSPAATASIRRAGAAGADALGTVYARAPGLLVDVRGRRPPAARGLRSAPTSSNLMSAARAKVVFCLLQWPELLHESVRVLAATAGVSVGSAQGTLSALDEERHLTVGRTRLTRRGELLDQWATAFPAGLGRRLELASFVGDPTPEVWAEAGHVVHASGVYAAEGINGKGMTIYVERVDAKAVMASRWRTPQIVNGEVANIVVRRRFWTSAENSGDDGRGKVLTAPELLVYADLLASGEPRQREVASHLRERLV</sequence>
<protein>
    <recommendedName>
        <fullName evidence="3">Transcriptional regulator</fullName>
    </recommendedName>
</protein>
<dbReference type="Proteomes" id="UP000602087">
    <property type="component" value="Unassembled WGS sequence"/>
</dbReference>
<proteinExistence type="predicted"/>
<dbReference type="InterPro" id="IPR019238">
    <property type="entry name" value="AbiEi_2"/>
</dbReference>
<evidence type="ECO:0000313" key="1">
    <source>
        <dbReference type="EMBL" id="MBI9113408.1"/>
    </source>
</evidence>
<keyword evidence="2" id="KW-1185">Reference proteome</keyword>
<evidence type="ECO:0008006" key="3">
    <source>
        <dbReference type="Google" id="ProtNLM"/>
    </source>
</evidence>
<name>A0A934I8Q8_9MICO</name>
<dbReference type="EMBL" id="JAEINH010000001">
    <property type="protein sequence ID" value="MBI9113408.1"/>
    <property type="molecule type" value="Genomic_DNA"/>
</dbReference>
<accession>A0A934I8Q8</accession>
<dbReference type="AlphaFoldDB" id="A0A934I8Q8"/>
<comment type="caution">
    <text evidence="1">The sequence shown here is derived from an EMBL/GenBank/DDBJ whole genome shotgun (WGS) entry which is preliminary data.</text>
</comment>
<dbReference type="RefSeq" id="WP_198731988.1">
    <property type="nucleotide sequence ID" value="NZ_JAEINH010000001.1"/>
</dbReference>